<reference evidence="2 3" key="2">
    <citation type="submission" date="2015-06" db="EMBL/GenBank/DDBJ databases">
        <title>Improved classification and identification of acetic acid bacteria using matrix-assisted laser desorption/ionization time-of-flight mass spectrometry; Gluconobacter nephelii and Gluconobacter uchimurae are later heterotypic synonyms of Gluconobacter japonicus and Gluconobacter oxydans, respectively.</title>
        <authorList>
            <person name="Li L."/>
            <person name="Cleenwerck I."/>
            <person name="De Vuyst L."/>
            <person name="Vandamme P."/>
        </authorList>
    </citation>
    <scope>NUCLEOTIDE SEQUENCE [LARGE SCALE GENOMIC DNA]</scope>
    <source>
        <strain evidence="2 3">LMG 1356</strain>
    </source>
</reference>
<dbReference type="Gene3D" id="1.10.579.10">
    <property type="entry name" value="DNA Cyclobutane Dipyrimidine Photolyase, subunit A, domain 3"/>
    <property type="match status" value="1"/>
</dbReference>
<dbReference type="PANTHER" id="PTHR38657:SF1">
    <property type="entry name" value="SLR1343 PROTEIN"/>
    <property type="match status" value="1"/>
</dbReference>
<dbReference type="InterPro" id="IPR036134">
    <property type="entry name" value="Crypto/Photolyase_FAD-like_sf"/>
</dbReference>
<comment type="caution">
    <text evidence="2">The sequence shown here is derived from an EMBL/GenBank/DDBJ whole genome shotgun (WGS) entry which is preliminary data.</text>
</comment>
<protein>
    <submittedName>
        <fullName evidence="1">(6-4) photolyase</fullName>
    </submittedName>
    <submittedName>
        <fullName evidence="2">Deoxyribodipyrimidine photolyase</fullName>
    </submittedName>
</protein>
<evidence type="ECO:0000313" key="2">
    <source>
        <dbReference type="EMBL" id="KXV38196.1"/>
    </source>
</evidence>
<reference evidence="1" key="4">
    <citation type="submission" date="2023-01" db="EMBL/GenBank/DDBJ databases">
        <title>Draft genome sequence of Gluconobacter albidus strain NBRC 3250.</title>
        <authorList>
            <person name="Sun Q."/>
            <person name="Mori K."/>
        </authorList>
    </citation>
    <scope>NUCLEOTIDE SEQUENCE</scope>
    <source>
        <strain evidence="1">NBRC 3250</strain>
    </source>
</reference>
<dbReference type="Gene3D" id="1.25.40.80">
    <property type="match status" value="1"/>
</dbReference>
<reference evidence="4" key="3">
    <citation type="journal article" date="2019" name="Int. J. Syst. Evol. Microbiol.">
        <title>The Global Catalogue of Microorganisms (GCM) 10K type strain sequencing project: providing services to taxonomists for standard genome sequencing and annotation.</title>
        <authorList>
            <consortium name="The Broad Institute Genomics Platform"/>
            <consortium name="The Broad Institute Genome Sequencing Center for Infectious Disease"/>
            <person name="Wu L."/>
            <person name="Ma J."/>
        </authorList>
    </citation>
    <scope>NUCLEOTIDE SEQUENCE [LARGE SCALE GENOMIC DNA]</scope>
    <source>
        <strain evidence="4">NBRC 3250</strain>
    </source>
</reference>
<dbReference type="Pfam" id="PF04244">
    <property type="entry name" value="DPRP"/>
    <property type="match status" value="1"/>
</dbReference>
<dbReference type="AlphaFoldDB" id="A0AAW3QWR8"/>
<evidence type="ECO:0000313" key="4">
    <source>
        <dbReference type="Proteomes" id="UP001156672"/>
    </source>
</evidence>
<dbReference type="InterPro" id="IPR014729">
    <property type="entry name" value="Rossmann-like_a/b/a_fold"/>
</dbReference>
<dbReference type="EMBL" id="LHZN01000127">
    <property type="protein sequence ID" value="KXV38196.1"/>
    <property type="molecule type" value="Genomic_DNA"/>
</dbReference>
<dbReference type="InterPro" id="IPR007357">
    <property type="entry name" value="PhrB-like"/>
</dbReference>
<sequence length="518" mass="59464">MTLLIPVLGDQLSPSLASLQNVDRKTSVVLLMEVWDEATYVRHHKKKIAFIFSAMRHFAGDLRTQGWTVDYVALDEPENTHSFTGEVVRAAKRHRATRIRTVTGSEYRVCQFQHGWDKKAGIPCDILEDDRFICSRDEFEHWAKGRRTLRMEYFYREMRLKTGLLMNADGTAAGGQWNFDHDNREKPACRLNYPSPERFNPDDTTTDVLKLVQHRFGEHFGELEPFALPVTRLQALKALEAFVGTSLPDFGRYQDAMMTEQDYLYHSSLSLCLNTGLLNPLEVCTAAAEAYEQGDAPINSVEGFIRQIIGWREYMRGMYWSDMPRFASRNELAAHRALPEFFWTGQTDMNCLAQSIAQTKREAYAHHIQRLMVLGNFALLAGLNPQEVSDWFLVVYFDAFEWVELPNVIGMSQFADGGKIASKPYVSSGAYINRMSDYCGKCRFDVGQKTGSEACPFNALYWDFLARHETRFSHNARMKNMYATWHRFSREKQQEYRSSASAFLETLTPAAPGWARKA</sequence>
<dbReference type="Gene3D" id="1.10.10.1710">
    <property type="entry name" value="Deoxyribodipyrimidine photolyase-related"/>
    <property type="match status" value="1"/>
</dbReference>
<dbReference type="Proteomes" id="UP001156672">
    <property type="component" value="Unassembled WGS sequence"/>
</dbReference>
<dbReference type="InterPro" id="IPR052551">
    <property type="entry name" value="UV-DNA_repair_photolyase"/>
</dbReference>
<dbReference type="SUPFAM" id="SSF48173">
    <property type="entry name" value="Cryptochrome/photolyase FAD-binding domain"/>
    <property type="match status" value="1"/>
</dbReference>
<organism evidence="2 3">
    <name type="scientific">Gluconobacter albidus</name>
    <dbReference type="NCBI Taxonomy" id="318683"/>
    <lineage>
        <taxon>Bacteria</taxon>
        <taxon>Pseudomonadati</taxon>
        <taxon>Pseudomonadota</taxon>
        <taxon>Alphaproteobacteria</taxon>
        <taxon>Acetobacterales</taxon>
        <taxon>Acetobacteraceae</taxon>
        <taxon>Gluconobacter</taxon>
    </lineage>
</organism>
<keyword evidence="4" id="KW-1185">Reference proteome</keyword>
<accession>A0AAW3QWR8</accession>
<dbReference type="RefSeq" id="WP_062029591.1">
    <property type="nucleotide sequence ID" value="NZ_BEWL01000015.1"/>
</dbReference>
<proteinExistence type="predicted"/>
<gene>
    <name evidence="1" type="primary">phrB</name>
    <name evidence="2" type="ORF">AD941_07215</name>
    <name evidence="1" type="ORF">GCM10007866_21580</name>
</gene>
<reference evidence="1" key="1">
    <citation type="journal article" date="2014" name="Int. J. Syst. Evol. Microbiol.">
        <title>Complete genome of a new Firmicutes species belonging to the dominant human colonic microbiota ('Ruminococcus bicirculans') reveals two chromosomes and a selective capacity to utilize plant glucans.</title>
        <authorList>
            <consortium name="NISC Comparative Sequencing Program"/>
            <person name="Wegmann U."/>
            <person name="Louis P."/>
            <person name="Goesmann A."/>
            <person name="Henrissat B."/>
            <person name="Duncan S.H."/>
            <person name="Flint H.J."/>
        </authorList>
    </citation>
    <scope>NUCLEOTIDE SEQUENCE</scope>
    <source>
        <strain evidence="1">NBRC 3250</strain>
    </source>
</reference>
<evidence type="ECO:0000313" key="1">
    <source>
        <dbReference type="EMBL" id="GLQ69705.1"/>
    </source>
</evidence>
<dbReference type="Proteomes" id="UP000075682">
    <property type="component" value="Unassembled WGS sequence"/>
</dbReference>
<dbReference type="PANTHER" id="PTHR38657">
    <property type="entry name" value="SLR1343 PROTEIN"/>
    <property type="match status" value="1"/>
</dbReference>
<name>A0AAW3QWR8_9PROT</name>
<dbReference type="Gene3D" id="3.40.50.620">
    <property type="entry name" value="HUPs"/>
    <property type="match status" value="1"/>
</dbReference>
<evidence type="ECO:0000313" key="3">
    <source>
        <dbReference type="Proteomes" id="UP000075682"/>
    </source>
</evidence>
<dbReference type="EMBL" id="BSNW01000045">
    <property type="protein sequence ID" value="GLQ69705.1"/>
    <property type="molecule type" value="Genomic_DNA"/>
</dbReference>